<proteinExistence type="predicted"/>
<dbReference type="AlphaFoldDB" id="A0A6N2STI7"/>
<dbReference type="InterPro" id="IPR002495">
    <property type="entry name" value="Glyco_trans_8"/>
</dbReference>
<gene>
    <name evidence="1" type="ORF">BVLFYP11_01333</name>
</gene>
<dbReference type="GO" id="GO:0016757">
    <property type="term" value="F:glycosyltransferase activity"/>
    <property type="evidence" value="ECO:0007669"/>
    <property type="project" value="InterPro"/>
</dbReference>
<name>A0A6N2STI7_PHOVU</name>
<accession>A0A6N2STI7</accession>
<dbReference type="RefSeq" id="WP_156343283.1">
    <property type="nucleotide sequence ID" value="NZ_CACRTA010000018.1"/>
</dbReference>
<dbReference type="Pfam" id="PF01501">
    <property type="entry name" value="Glyco_transf_8"/>
    <property type="match status" value="1"/>
</dbReference>
<dbReference type="InterPro" id="IPR029044">
    <property type="entry name" value="Nucleotide-diphossugar_trans"/>
</dbReference>
<keyword evidence="1" id="KW-0808">Transferase</keyword>
<sequence>MKTKIVYVLVSSSRDIYLEQAYISMYSVKYYMPDAYIILLVDKQTEETLVDVRKKETKYVDEIISVSIKGNYTPQQRSRILKTSVRKYIVGDFLFLDTDTIVVKPLSEIDYIEADIAACWDSHTTFDLNPYRSICIEHGKILQWPIEKEKIYFNSGVIYVKDNEKTHEYYELWHKNWLEGCKNKVNMDQPAFAKTNYMLNHPVQTLDNVWNCELKHGVKYLKEAKIVHYLCTNISKNNDRQVFILNEKSVFLDIIANNGEIPLLIKDTIVDPFQGLSSVTHLFSGNDLFFLQSDIFLLIYRFKESLIIRGIDKLIGMCKFFIKKILR</sequence>
<dbReference type="SUPFAM" id="SSF53448">
    <property type="entry name" value="Nucleotide-diphospho-sugar transferases"/>
    <property type="match status" value="1"/>
</dbReference>
<organism evidence="1">
    <name type="scientific">Phocaeicola vulgatus</name>
    <name type="common">Bacteroides vulgatus</name>
    <dbReference type="NCBI Taxonomy" id="821"/>
    <lineage>
        <taxon>Bacteria</taxon>
        <taxon>Pseudomonadati</taxon>
        <taxon>Bacteroidota</taxon>
        <taxon>Bacteroidia</taxon>
        <taxon>Bacteroidales</taxon>
        <taxon>Bacteroidaceae</taxon>
        <taxon>Phocaeicola</taxon>
    </lineage>
</organism>
<reference evidence="1" key="1">
    <citation type="submission" date="2019-11" db="EMBL/GenBank/DDBJ databases">
        <authorList>
            <person name="Feng L."/>
        </authorList>
    </citation>
    <scope>NUCLEOTIDE SEQUENCE</scope>
    <source>
        <strain evidence="1">BvulgatusLFYP11</strain>
    </source>
</reference>
<dbReference type="Gene3D" id="3.90.550.10">
    <property type="entry name" value="Spore Coat Polysaccharide Biosynthesis Protein SpsA, Chain A"/>
    <property type="match status" value="1"/>
</dbReference>
<protein>
    <submittedName>
        <fullName evidence="1">Glycosyl transferase family 8</fullName>
    </submittedName>
</protein>
<evidence type="ECO:0000313" key="1">
    <source>
        <dbReference type="EMBL" id="VYS95908.1"/>
    </source>
</evidence>
<dbReference type="EMBL" id="CACRTA010000018">
    <property type="protein sequence ID" value="VYS95908.1"/>
    <property type="molecule type" value="Genomic_DNA"/>
</dbReference>